<accession>A0A0F9F1Z3</accession>
<protein>
    <submittedName>
        <fullName evidence="1">Uncharacterized protein</fullName>
    </submittedName>
</protein>
<comment type="caution">
    <text evidence="1">The sequence shown here is derived from an EMBL/GenBank/DDBJ whole genome shotgun (WGS) entry which is preliminary data.</text>
</comment>
<sequence length="21" mass="2536">MSGMFRDIEREGRRIERQIGV</sequence>
<proteinExistence type="predicted"/>
<gene>
    <name evidence="1" type="ORF">LCGC14_2005530</name>
</gene>
<name>A0A0F9F1Z3_9ZZZZ</name>
<feature type="non-terminal residue" evidence="1">
    <location>
        <position position="21"/>
    </location>
</feature>
<dbReference type="EMBL" id="LAZR01022876">
    <property type="protein sequence ID" value="KKL80358.1"/>
    <property type="molecule type" value="Genomic_DNA"/>
</dbReference>
<evidence type="ECO:0000313" key="1">
    <source>
        <dbReference type="EMBL" id="KKL80358.1"/>
    </source>
</evidence>
<reference evidence="1" key="1">
    <citation type="journal article" date="2015" name="Nature">
        <title>Complex archaea that bridge the gap between prokaryotes and eukaryotes.</title>
        <authorList>
            <person name="Spang A."/>
            <person name="Saw J.H."/>
            <person name="Jorgensen S.L."/>
            <person name="Zaremba-Niedzwiedzka K."/>
            <person name="Martijn J."/>
            <person name="Lind A.E."/>
            <person name="van Eijk R."/>
            <person name="Schleper C."/>
            <person name="Guy L."/>
            <person name="Ettema T.J."/>
        </authorList>
    </citation>
    <scope>NUCLEOTIDE SEQUENCE</scope>
</reference>
<dbReference type="AlphaFoldDB" id="A0A0F9F1Z3"/>
<organism evidence="1">
    <name type="scientific">marine sediment metagenome</name>
    <dbReference type="NCBI Taxonomy" id="412755"/>
    <lineage>
        <taxon>unclassified sequences</taxon>
        <taxon>metagenomes</taxon>
        <taxon>ecological metagenomes</taxon>
    </lineage>
</organism>